<proteinExistence type="predicted"/>
<keyword evidence="1" id="KW-1133">Transmembrane helix</keyword>
<name>A0ABV7F1D8_9BURK</name>
<accession>A0ABV7F1D8</accession>
<keyword evidence="1" id="KW-0812">Transmembrane</keyword>
<dbReference type="RefSeq" id="WP_390325753.1">
    <property type="nucleotide sequence ID" value="NZ_JBHRTP010000024.1"/>
</dbReference>
<evidence type="ECO:0000313" key="2">
    <source>
        <dbReference type="EMBL" id="MFC3108041.1"/>
    </source>
</evidence>
<gene>
    <name evidence="2" type="ORF">ACFOFO_08725</name>
</gene>
<dbReference type="EMBL" id="JBHRTP010000024">
    <property type="protein sequence ID" value="MFC3108041.1"/>
    <property type="molecule type" value="Genomic_DNA"/>
</dbReference>
<keyword evidence="1" id="KW-0472">Membrane</keyword>
<protein>
    <submittedName>
        <fullName evidence="2">Uncharacterized protein</fullName>
    </submittedName>
</protein>
<evidence type="ECO:0000313" key="3">
    <source>
        <dbReference type="Proteomes" id="UP001595530"/>
    </source>
</evidence>
<organism evidence="2 3">
    <name type="scientific">Undibacterium arcticum</name>
    <dbReference type="NCBI Taxonomy" id="1762892"/>
    <lineage>
        <taxon>Bacteria</taxon>
        <taxon>Pseudomonadati</taxon>
        <taxon>Pseudomonadota</taxon>
        <taxon>Betaproteobacteria</taxon>
        <taxon>Burkholderiales</taxon>
        <taxon>Oxalobacteraceae</taxon>
        <taxon>Undibacterium</taxon>
    </lineage>
</organism>
<dbReference type="Proteomes" id="UP001595530">
    <property type="component" value="Unassembled WGS sequence"/>
</dbReference>
<keyword evidence="3" id="KW-1185">Reference proteome</keyword>
<comment type="caution">
    <text evidence="2">The sequence shown here is derived from an EMBL/GenBank/DDBJ whole genome shotgun (WGS) entry which is preliminary data.</text>
</comment>
<feature type="transmembrane region" description="Helical" evidence="1">
    <location>
        <begin position="20"/>
        <end position="40"/>
    </location>
</feature>
<reference evidence="3" key="1">
    <citation type="journal article" date="2019" name="Int. J. Syst. Evol. Microbiol.">
        <title>The Global Catalogue of Microorganisms (GCM) 10K type strain sequencing project: providing services to taxonomists for standard genome sequencing and annotation.</title>
        <authorList>
            <consortium name="The Broad Institute Genomics Platform"/>
            <consortium name="The Broad Institute Genome Sequencing Center for Infectious Disease"/>
            <person name="Wu L."/>
            <person name="Ma J."/>
        </authorList>
    </citation>
    <scope>NUCLEOTIDE SEQUENCE [LARGE SCALE GENOMIC DNA]</scope>
    <source>
        <strain evidence="3">KCTC 42986</strain>
    </source>
</reference>
<sequence>MDNNYQEMFDALDVCYDKALVMPCLVLIYTIIDSISWLAYGACEQSSKKRFILWVEKYYLGRLEGSCDSIDLYAARCSILHGLSWESNLTKDGKAKRLFYAIGRNGKKPGELDTRIWSQDQVASMQIDSMISSLKLAMACFFEDAKKDDVLSQRLENTDGQIVGMIRLED</sequence>
<evidence type="ECO:0000256" key="1">
    <source>
        <dbReference type="SAM" id="Phobius"/>
    </source>
</evidence>